<dbReference type="GO" id="GO:0016757">
    <property type="term" value="F:glycosyltransferase activity"/>
    <property type="evidence" value="ECO:0007669"/>
    <property type="project" value="UniProtKB-KW"/>
</dbReference>
<organism evidence="2 3">
    <name type="scientific">Leptothrix discophora</name>
    <dbReference type="NCBI Taxonomy" id="89"/>
    <lineage>
        <taxon>Bacteria</taxon>
        <taxon>Pseudomonadati</taxon>
        <taxon>Pseudomonadota</taxon>
        <taxon>Betaproteobacteria</taxon>
        <taxon>Burkholderiales</taxon>
        <taxon>Sphaerotilaceae</taxon>
        <taxon>Leptothrix</taxon>
    </lineage>
</organism>
<keyword evidence="2" id="KW-0808">Transferase</keyword>
<keyword evidence="3" id="KW-1185">Reference proteome</keyword>
<name>A0ABT9FXV2_LEPDI</name>
<proteinExistence type="predicted"/>
<feature type="domain" description="Glycosyltransferase 2-like" evidence="1">
    <location>
        <begin position="27"/>
        <end position="142"/>
    </location>
</feature>
<dbReference type="InterPro" id="IPR001173">
    <property type="entry name" value="Glyco_trans_2-like"/>
</dbReference>
<dbReference type="InterPro" id="IPR029044">
    <property type="entry name" value="Nucleotide-diphossugar_trans"/>
</dbReference>
<gene>
    <name evidence="2" type="ORF">Q8X39_00295</name>
</gene>
<dbReference type="SUPFAM" id="SSF53448">
    <property type="entry name" value="Nucleotide-diphospho-sugar transferases"/>
    <property type="match status" value="1"/>
</dbReference>
<evidence type="ECO:0000259" key="1">
    <source>
        <dbReference type="Pfam" id="PF00535"/>
    </source>
</evidence>
<dbReference type="EC" id="2.4.-.-" evidence="2"/>
<comment type="caution">
    <text evidence="2">The sequence shown here is derived from an EMBL/GenBank/DDBJ whole genome shotgun (WGS) entry which is preliminary data.</text>
</comment>
<dbReference type="Pfam" id="PF00535">
    <property type="entry name" value="Glycos_transf_2"/>
    <property type="match status" value="1"/>
</dbReference>
<protein>
    <submittedName>
        <fullName evidence="2">Glycosyltransferase</fullName>
        <ecNumber evidence="2">2.4.-.-</ecNumber>
    </submittedName>
</protein>
<dbReference type="Gene3D" id="3.90.550.10">
    <property type="entry name" value="Spore Coat Polysaccharide Biosynthesis Protein SpsA, Chain A"/>
    <property type="match status" value="1"/>
</dbReference>
<reference evidence="2 3" key="1">
    <citation type="submission" date="2023-08" db="EMBL/GenBank/DDBJ databases">
        <authorList>
            <person name="Roldan D.M."/>
            <person name="Menes R.J."/>
        </authorList>
    </citation>
    <scope>NUCLEOTIDE SEQUENCE [LARGE SCALE GENOMIC DNA]</scope>
    <source>
        <strain evidence="2 3">CCM 2812</strain>
    </source>
</reference>
<dbReference type="Proteomes" id="UP001235760">
    <property type="component" value="Unassembled WGS sequence"/>
</dbReference>
<accession>A0ABT9FXV2</accession>
<keyword evidence="2" id="KW-0328">Glycosyltransferase</keyword>
<sequence length="304" mass="33647">MIPLIQATTPPMTCSQFEDCENTTILSIITVVYNDLPGLVRTIQSVHSLLGSEAVEHIVIDGSSTPDVKDFLVEKSIGFPKMIWKSEPDKGLYDAMNKGLKAAIGKFVIFMNAGDKFSSKFSFDMFKRYAFADGGNHVVIGRSLEVYLNDAYVRPALGAEAKIFSMPPHQATFYPVKFYSSNEYKLDKPVGADGDFTGRALDQCGGVFLPCVVCEFELGGRSSSYGNFRQLMVRHREATSVKAQIKLLLKAFLWLIIGQKNLYRVLAVGKYTRISKSEYSASLDIAPHKKIIRQPTAKIIGSSS</sequence>
<evidence type="ECO:0000313" key="2">
    <source>
        <dbReference type="EMBL" id="MDP4299060.1"/>
    </source>
</evidence>
<dbReference type="EMBL" id="JAUZEE010000001">
    <property type="protein sequence ID" value="MDP4299060.1"/>
    <property type="molecule type" value="Genomic_DNA"/>
</dbReference>
<evidence type="ECO:0000313" key="3">
    <source>
        <dbReference type="Proteomes" id="UP001235760"/>
    </source>
</evidence>